<comment type="cofactor">
    <cofactor evidence="6">
        <name>Mn(2+)</name>
        <dbReference type="ChEBI" id="CHEBI:29035"/>
    </cofactor>
    <text evidence="6">Binds 1 Mn(2+) ion per subunit.</text>
</comment>
<protein>
    <recommendedName>
        <fullName evidence="6">L-rhamnose isomerase</fullName>
        <ecNumber evidence="6">5.3.1.14</ecNumber>
    </recommendedName>
</protein>
<comment type="function">
    <text evidence="6">Catalyzes the interconversion of L-rhamnose and L-rhamnulose.</text>
</comment>
<dbReference type="PANTHER" id="PTHR30268">
    <property type="entry name" value="L-RHAMNOSE ISOMERASE"/>
    <property type="match status" value="1"/>
</dbReference>
<dbReference type="GO" id="GO:0030145">
    <property type="term" value="F:manganese ion binding"/>
    <property type="evidence" value="ECO:0007669"/>
    <property type="project" value="UniProtKB-UniRule"/>
</dbReference>
<feature type="binding site" evidence="6">
    <location>
        <position position="262"/>
    </location>
    <ligand>
        <name>Mn(2+)</name>
        <dbReference type="ChEBI" id="CHEBI:29035"/>
    </ligand>
</feature>
<sequence>MNRIEQTFALARERYAECGVNADAALRRLAAIPLSIHAWQGDDVTGFENTGHTLTGGCQVTGNYPGRARNAGELRADLDVALKLIPGRHRVGLQGHQVDRMLPGVDRDGFTLEHFSGWLEWAKGKGIGLDLAPAFYSHPLLDHGFSLSHPDPGIRRFWIDHGRACRRIGAEFGRVLGTPAVCNFWAPDGFKDTPADRFGFRLRLRDALDACFEEPFAPELERDAVESKLFGIGTESCTVGSNDFYLLYAAQRHKMPCFDSGHFHPTESVADKLPAVFSLIDEVLLHISRGVHWDSDHVTVLNDELLSIAREAVAYGYQDKVHFALDYFDASINRVAAWVIGARDFQKALLVALLEPPAAREAEARWDFTARLAAQEEARSLPWGAVWEYFCLTNDVPAGLGFLDEIRIYEKQVLEVRK</sequence>
<dbReference type="EMBL" id="QEKH01000023">
    <property type="protein sequence ID" value="PVY39009.1"/>
    <property type="molecule type" value="Genomic_DNA"/>
</dbReference>
<evidence type="ECO:0000256" key="4">
    <source>
        <dbReference type="ARBA" id="ARBA00023235"/>
    </source>
</evidence>
<dbReference type="PANTHER" id="PTHR30268:SF0">
    <property type="entry name" value="L-RHAMNOSE ISOMERASE"/>
    <property type="match status" value="1"/>
</dbReference>
<evidence type="ECO:0000256" key="2">
    <source>
        <dbReference type="ARBA" id="ARBA00022723"/>
    </source>
</evidence>
<reference evidence="7 8" key="1">
    <citation type="submission" date="2018-04" db="EMBL/GenBank/DDBJ databases">
        <title>Genomic Encyclopedia of Type Strains, Phase IV (KMG-IV): sequencing the most valuable type-strain genomes for metagenomic binning, comparative biology and taxonomic classification.</title>
        <authorList>
            <person name="Goeker M."/>
        </authorList>
    </citation>
    <scope>NUCLEOTIDE SEQUENCE [LARGE SCALE GENOMIC DNA]</scope>
    <source>
        <strain evidence="7 8">DSM 14823</strain>
    </source>
</reference>
<comment type="caution">
    <text evidence="7">The sequence shown here is derived from an EMBL/GenBank/DDBJ whole genome shotgun (WGS) entry which is preliminary data.</text>
</comment>
<dbReference type="InterPro" id="IPR036237">
    <property type="entry name" value="Xyl_isomerase-like_sf"/>
</dbReference>
<organism evidence="7 8">
    <name type="scientific">Victivallis vadensis</name>
    <dbReference type="NCBI Taxonomy" id="172901"/>
    <lineage>
        <taxon>Bacteria</taxon>
        <taxon>Pseudomonadati</taxon>
        <taxon>Lentisphaerota</taxon>
        <taxon>Lentisphaeria</taxon>
        <taxon>Victivallales</taxon>
        <taxon>Victivallaceae</taxon>
        <taxon>Victivallis</taxon>
    </lineage>
</organism>
<proteinExistence type="inferred from homology"/>
<comment type="catalytic activity">
    <reaction evidence="6">
        <text>L-rhamnopyranose = L-rhamnulose</text>
        <dbReference type="Rhea" id="RHEA:23160"/>
        <dbReference type="ChEBI" id="CHEBI:17897"/>
        <dbReference type="ChEBI" id="CHEBI:62346"/>
        <dbReference type="EC" id="5.3.1.14"/>
    </reaction>
</comment>
<dbReference type="GO" id="GO:0008740">
    <property type="term" value="F:L-rhamnose isomerase activity"/>
    <property type="evidence" value="ECO:0007669"/>
    <property type="project" value="UniProtKB-UniRule"/>
</dbReference>
<comment type="similarity">
    <text evidence="6">Belongs to the rhamnose isomerase family.</text>
</comment>
<evidence type="ECO:0000313" key="8">
    <source>
        <dbReference type="Proteomes" id="UP000245959"/>
    </source>
</evidence>
<keyword evidence="5 6" id="KW-0684">Rhamnose metabolism</keyword>
<feature type="binding site" evidence="6">
    <location>
        <position position="296"/>
    </location>
    <ligand>
        <name>Mn(2+)</name>
        <dbReference type="ChEBI" id="CHEBI:29035"/>
    </ligand>
</feature>
<dbReference type="InterPro" id="IPR009308">
    <property type="entry name" value="Rhamnose_isomerase"/>
</dbReference>
<dbReference type="UniPathway" id="UPA00541">
    <property type="reaction ID" value="UER00601"/>
</dbReference>
<dbReference type="GO" id="GO:0005737">
    <property type="term" value="C:cytoplasm"/>
    <property type="evidence" value="ECO:0007669"/>
    <property type="project" value="UniProtKB-SubCell"/>
</dbReference>
<evidence type="ECO:0000256" key="3">
    <source>
        <dbReference type="ARBA" id="ARBA00023211"/>
    </source>
</evidence>
<evidence type="ECO:0000256" key="5">
    <source>
        <dbReference type="ARBA" id="ARBA00023308"/>
    </source>
</evidence>
<keyword evidence="8" id="KW-1185">Reference proteome</keyword>
<comment type="subcellular location">
    <subcellularLocation>
        <location evidence="6">Cytoplasm</location>
    </subcellularLocation>
</comment>
<dbReference type="OrthoDB" id="9766697at2"/>
<dbReference type="GO" id="GO:0019324">
    <property type="term" value="P:L-lyxose metabolic process"/>
    <property type="evidence" value="ECO:0007669"/>
    <property type="project" value="TreeGrafter"/>
</dbReference>
<comment type="pathway">
    <text evidence="6">Carbohydrate degradation; L-rhamnose degradation; glycerone phosphate from L-rhamnose: step 1/3.</text>
</comment>
<dbReference type="Gene3D" id="3.20.20.150">
    <property type="entry name" value="Divalent-metal-dependent TIM barrel enzymes"/>
    <property type="match status" value="1"/>
</dbReference>
<evidence type="ECO:0000256" key="6">
    <source>
        <dbReference type="HAMAP-Rule" id="MF_00541"/>
    </source>
</evidence>
<keyword evidence="2 6" id="KW-0479">Metal-binding</keyword>
<dbReference type="GO" id="GO:0019301">
    <property type="term" value="P:rhamnose catabolic process"/>
    <property type="evidence" value="ECO:0007669"/>
    <property type="project" value="UniProtKB-UniRule"/>
</dbReference>
<keyword evidence="4 6" id="KW-0413">Isomerase</keyword>
<feature type="binding site" evidence="6">
    <location>
        <position position="294"/>
    </location>
    <ligand>
        <name>Mn(2+)</name>
        <dbReference type="ChEBI" id="CHEBI:29035"/>
    </ligand>
</feature>
<dbReference type="AlphaFoldDB" id="A0A2U1ARD8"/>
<dbReference type="EC" id="5.3.1.14" evidence="6"/>
<accession>A0A2U1ARD8</accession>
<dbReference type="Proteomes" id="UP000245959">
    <property type="component" value="Unassembled WGS sequence"/>
</dbReference>
<dbReference type="GeneID" id="78296168"/>
<name>A0A2U1ARD8_9BACT</name>
<evidence type="ECO:0000313" key="7">
    <source>
        <dbReference type="EMBL" id="PVY39009.1"/>
    </source>
</evidence>
<dbReference type="SUPFAM" id="SSF51658">
    <property type="entry name" value="Xylose isomerase-like"/>
    <property type="match status" value="1"/>
</dbReference>
<dbReference type="HAMAP" id="MF_00541">
    <property type="entry name" value="RhaA"/>
    <property type="match status" value="1"/>
</dbReference>
<evidence type="ECO:0000256" key="1">
    <source>
        <dbReference type="ARBA" id="ARBA00022490"/>
    </source>
</evidence>
<keyword evidence="1 6" id="KW-0963">Cytoplasm</keyword>
<keyword evidence="3 6" id="KW-0464">Manganese</keyword>
<dbReference type="Pfam" id="PF06134">
    <property type="entry name" value="RhaA"/>
    <property type="match status" value="1"/>
</dbReference>
<dbReference type="NCBIfam" id="NF002203">
    <property type="entry name" value="PRK01076.1"/>
    <property type="match status" value="1"/>
</dbReference>
<dbReference type="RefSeq" id="WP_116884877.1">
    <property type="nucleotide sequence ID" value="NZ_CABMMC010000174.1"/>
</dbReference>
<gene>
    <name evidence="6" type="primary">rhaA</name>
    <name evidence="7" type="ORF">C8D82_12362</name>
</gene>
<dbReference type="InterPro" id="IPR050337">
    <property type="entry name" value="L-rhamnose_isomerase"/>
</dbReference>